<keyword evidence="1" id="KW-0175">Coiled coil</keyword>
<comment type="caution">
    <text evidence="3">The sequence shown here is derived from an EMBL/GenBank/DDBJ whole genome shotgun (WGS) entry which is preliminary data.</text>
</comment>
<dbReference type="GO" id="GO:0005829">
    <property type="term" value="C:cytosol"/>
    <property type="evidence" value="ECO:0007669"/>
    <property type="project" value="TreeGrafter"/>
</dbReference>
<feature type="domain" description="NADPH-dependent FMN reductase-like" evidence="2">
    <location>
        <begin position="7"/>
        <end position="150"/>
    </location>
</feature>
<dbReference type="GO" id="GO:0016491">
    <property type="term" value="F:oxidoreductase activity"/>
    <property type="evidence" value="ECO:0007669"/>
    <property type="project" value="InterPro"/>
</dbReference>
<dbReference type="Proteomes" id="UP000224634">
    <property type="component" value="Unassembled WGS sequence"/>
</dbReference>
<dbReference type="OrthoDB" id="68575at2759"/>
<gene>
    <name evidence="3" type="ORF">AJ80_05127</name>
</gene>
<reference evidence="3 4" key="1">
    <citation type="submission" date="2017-10" db="EMBL/GenBank/DDBJ databases">
        <title>Comparative genomics in systemic dimorphic fungi from Ajellomycetaceae.</title>
        <authorList>
            <person name="Munoz J.F."/>
            <person name="Mcewen J.G."/>
            <person name="Clay O.K."/>
            <person name="Cuomo C.A."/>
        </authorList>
    </citation>
    <scope>NUCLEOTIDE SEQUENCE [LARGE SCALE GENOMIC DNA]</scope>
    <source>
        <strain evidence="3 4">UAMH7299</strain>
    </source>
</reference>
<dbReference type="AlphaFoldDB" id="A0A2B7Y5Z0"/>
<dbReference type="STRING" id="1447883.A0A2B7Y5Z0"/>
<evidence type="ECO:0000313" key="4">
    <source>
        <dbReference type="Proteomes" id="UP000224634"/>
    </source>
</evidence>
<dbReference type="PANTHER" id="PTHR30543">
    <property type="entry name" value="CHROMATE REDUCTASE"/>
    <property type="match status" value="1"/>
</dbReference>
<dbReference type="GO" id="GO:0010181">
    <property type="term" value="F:FMN binding"/>
    <property type="evidence" value="ECO:0007669"/>
    <property type="project" value="TreeGrafter"/>
</dbReference>
<evidence type="ECO:0000256" key="1">
    <source>
        <dbReference type="SAM" id="Coils"/>
    </source>
</evidence>
<protein>
    <recommendedName>
        <fullName evidence="2">NADPH-dependent FMN reductase-like domain-containing protein</fullName>
    </recommendedName>
</protein>
<evidence type="ECO:0000259" key="2">
    <source>
        <dbReference type="Pfam" id="PF03358"/>
    </source>
</evidence>
<dbReference type="SUPFAM" id="SSF52218">
    <property type="entry name" value="Flavoproteins"/>
    <property type="match status" value="1"/>
</dbReference>
<dbReference type="InterPro" id="IPR029039">
    <property type="entry name" value="Flavoprotein-like_sf"/>
</dbReference>
<dbReference type="InterPro" id="IPR005025">
    <property type="entry name" value="FMN_Rdtase-like_dom"/>
</dbReference>
<proteinExistence type="predicted"/>
<evidence type="ECO:0000313" key="3">
    <source>
        <dbReference type="EMBL" id="PGH16625.1"/>
    </source>
</evidence>
<dbReference type="EMBL" id="PDNA01000072">
    <property type="protein sequence ID" value="PGH16625.1"/>
    <property type="molecule type" value="Genomic_DNA"/>
</dbReference>
<accession>A0A2B7Y5Z0</accession>
<dbReference type="Pfam" id="PF03358">
    <property type="entry name" value="FMN_red"/>
    <property type="match status" value="1"/>
</dbReference>
<keyword evidence="4" id="KW-1185">Reference proteome</keyword>
<organism evidence="3 4">
    <name type="scientific">Polytolypa hystricis (strain UAMH7299)</name>
    <dbReference type="NCBI Taxonomy" id="1447883"/>
    <lineage>
        <taxon>Eukaryota</taxon>
        <taxon>Fungi</taxon>
        <taxon>Dikarya</taxon>
        <taxon>Ascomycota</taxon>
        <taxon>Pezizomycotina</taxon>
        <taxon>Eurotiomycetes</taxon>
        <taxon>Eurotiomycetidae</taxon>
        <taxon>Onygenales</taxon>
        <taxon>Onygenales incertae sedis</taxon>
        <taxon>Polytolypa</taxon>
    </lineage>
</organism>
<sequence>MSASKSIAVVVSSTRTPRVGPNVAAFVQETVLPNASSANLTLQTVDVASFNLPVYNEAVIPAMVPEKASFAYPHSIAWSAEMKQHSAFIFVVPEYNFGMAAATKNAIDYLYNELVGKPVLIVSYGILGGTNASAQVKTVLTGMKMKVVETRPALSFTGGNGPDLYKAMGEGVLGEDTRKAWEGEKVEELRKAFEELKRELEEGEVKKD</sequence>
<dbReference type="InterPro" id="IPR050712">
    <property type="entry name" value="NAD(P)H-dep_reductase"/>
</dbReference>
<feature type="coiled-coil region" evidence="1">
    <location>
        <begin position="179"/>
        <end position="206"/>
    </location>
</feature>
<name>A0A2B7Y5Z0_POLH7</name>
<dbReference type="PANTHER" id="PTHR30543:SF21">
    <property type="entry name" value="NAD(P)H-DEPENDENT FMN REDUCTASE LOT6"/>
    <property type="match status" value="1"/>
</dbReference>
<dbReference type="Gene3D" id="3.40.50.360">
    <property type="match status" value="1"/>
</dbReference>